<feature type="transmembrane region" description="Helical" evidence="6">
    <location>
        <begin position="188"/>
        <end position="211"/>
    </location>
</feature>
<dbReference type="Pfam" id="PF00528">
    <property type="entry name" value="BPD_transp_1"/>
    <property type="match status" value="1"/>
</dbReference>
<dbReference type="RefSeq" id="WP_066787477.1">
    <property type="nucleotide sequence ID" value="NZ_JAMAVX010000002.1"/>
</dbReference>
<dbReference type="SUPFAM" id="SSF161098">
    <property type="entry name" value="MetI-like"/>
    <property type="match status" value="1"/>
</dbReference>
<protein>
    <submittedName>
        <fullName evidence="8">Amino acid ABC transporter permease</fullName>
    </submittedName>
</protein>
<accession>A0A143HCH8</accession>
<evidence type="ECO:0000313" key="8">
    <source>
        <dbReference type="EMBL" id="AMW99129.1"/>
    </source>
</evidence>
<feature type="transmembrane region" description="Helical" evidence="6">
    <location>
        <begin position="66"/>
        <end position="86"/>
    </location>
</feature>
<evidence type="ECO:0000256" key="6">
    <source>
        <dbReference type="RuleBase" id="RU363032"/>
    </source>
</evidence>
<evidence type="ECO:0000256" key="2">
    <source>
        <dbReference type="ARBA" id="ARBA00022448"/>
    </source>
</evidence>
<reference evidence="9" key="2">
    <citation type="submission" date="2016-03" db="EMBL/GenBank/DDBJ databases">
        <authorList>
            <person name="Ploux O."/>
        </authorList>
    </citation>
    <scope>NUCLEOTIDE SEQUENCE [LARGE SCALE GENOMIC DNA]</scope>
    <source>
        <strain evidence="9">PP9</strain>
    </source>
</reference>
<dbReference type="GO" id="GO:0031460">
    <property type="term" value="P:glycine betaine transport"/>
    <property type="evidence" value="ECO:0007669"/>
    <property type="project" value="TreeGrafter"/>
</dbReference>
<comment type="subcellular location">
    <subcellularLocation>
        <location evidence="6">Cell membrane</location>
        <topology evidence="6">Multi-pass membrane protein</topology>
    </subcellularLocation>
    <subcellularLocation>
        <location evidence="1">Membrane</location>
        <topology evidence="1">Multi-pass membrane protein</topology>
    </subcellularLocation>
</comment>
<dbReference type="EMBL" id="CP014806">
    <property type="protein sequence ID" value="AMW99129.1"/>
    <property type="molecule type" value="Genomic_DNA"/>
</dbReference>
<organism evidence="8 9">
    <name type="scientific">Rummeliibacillus stabekisii</name>
    <dbReference type="NCBI Taxonomy" id="241244"/>
    <lineage>
        <taxon>Bacteria</taxon>
        <taxon>Bacillati</taxon>
        <taxon>Bacillota</taxon>
        <taxon>Bacilli</taxon>
        <taxon>Bacillales</taxon>
        <taxon>Caryophanaceae</taxon>
        <taxon>Rummeliibacillus</taxon>
    </lineage>
</organism>
<evidence type="ECO:0000256" key="5">
    <source>
        <dbReference type="ARBA" id="ARBA00023136"/>
    </source>
</evidence>
<dbReference type="STRING" id="241244.ATY39_06450"/>
<evidence type="ECO:0000256" key="1">
    <source>
        <dbReference type="ARBA" id="ARBA00004141"/>
    </source>
</evidence>
<dbReference type="InterPro" id="IPR051204">
    <property type="entry name" value="ABC_transp_perm/SBD"/>
</dbReference>
<evidence type="ECO:0000259" key="7">
    <source>
        <dbReference type="PROSITE" id="PS50928"/>
    </source>
</evidence>
<evidence type="ECO:0000256" key="4">
    <source>
        <dbReference type="ARBA" id="ARBA00022989"/>
    </source>
</evidence>
<dbReference type="InterPro" id="IPR000515">
    <property type="entry name" value="MetI-like"/>
</dbReference>
<dbReference type="PANTHER" id="PTHR30177">
    <property type="entry name" value="GLYCINE BETAINE/L-PROLINE TRANSPORT SYSTEM PERMEASE PROTEIN PROW"/>
    <property type="match status" value="1"/>
</dbReference>
<feature type="transmembrane region" description="Helical" evidence="6">
    <location>
        <begin position="146"/>
        <end position="168"/>
    </location>
</feature>
<name>A0A143HCH8_9BACL</name>
<dbReference type="GO" id="GO:0055085">
    <property type="term" value="P:transmembrane transport"/>
    <property type="evidence" value="ECO:0007669"/>
    <property type="project" value="InterPro"/>
</dbReference>
<feature type="transmembrane region" description="Helical" evidence="6">
    <location>
        <begin position="32"/>
        <end position="54"/>
    </location>
</feature>
<dbReference type="OrthoDB" id="9801163at2"/>
<dbReference type="Proteomes" id="UP000076021">
    <property type="component" value="Chromosome"/>
</dbReference>
<gene>
    <name evidence="8" type="ORF">ATY39_06450</name>
</gene>
<proteinExistence type="inferred from homology"/>
<evidence type="ECO:0000256" key="3">
    <source>
        <dbReference type="ARBA" id="ARBA00022692"/>
    </source>
</evidence>
<reference evidence="8 9" key="1">
    <citation type="journal article" date="2016" name="Genome Announc.">
        <title>Whole-Genome Sequence of Rummeliibacillus stabekisii Strain PP9 Isolated from Antarctic Soil.</title>
        <authorList>
            <person name="da Mota F.F."/>
            <person name="Vollu R.E."/>
            <person name="Jurelevicius D."/>
            <person name="Seldin L."/>
        </authorList>
    </citation>
    <scope>NUCLEOTIDE SEQUENCE [LARGE SCALE GENOMIC DNA]</scope>
    <source>
        <strain evidence="8 9">PP9</strain>
    </source>
</reference>
<dbReference type="PROSITE" id="PS50928">
    <property type="entry name" value="ABC_TM1"/>
    <property type="match status" value="1"/>
</dbReference>
<keyword evidence="3 6" id="KW-0812">Transmembrane</keyword>
<comment type="similarity">
    <text evidence="6">Belongs to the binding-protein-dependent transport system permease family.</text>
</comment>
<keyword evidence="9" id="KW-1185">Reference proteome</keyword>
<dbReference type="AlphaFoldDB" id="A0A143HCH8"/>
<feature type="domain" description="ABC transmembrane type-1" evidence="7">
    <location>
        <begin position="28"/>
        <end position="208"/>
    </location>
</feature>
<keyword evidence="4 6" id="KW-1133">Transmembrane helix</keyword>
<keyword evidence="5 6" id="KW-0472">Membrane</keyword>
<keyword evidence="2 6" id="KW-0813">Transport</keyword>
<dbReference type="CDD" id="cd06261">
    <property type="entry name" value="TM_PBP2"/>
    <property type="match status" value="1"/>
</dbReference>
<sequence length="233" mass="25223">MKDMTKLNTFEQFMYYFQENGMYVLTQFTTHFLISVYGVLLAALFGIPIGILIAKYKKLASPLITLANIIQTIPALALLAILMLGMGLGKTTVIVAVFLYSLLPIIKNTYTGITTIDNNLIDSGKGMGMTRLQVLYMIELPLSLKVIIAGIRIALVIAIGITAIGAFIGAGGLGDIIIRGTNATDGTAIILAGAIPTAFMAIIVDVLLSVVERRMDPMRRRKGDQLKVQSLQE</sequence>
<dbReference type="KEGG" id="rst:ATY39_06450"/>
<dbReference type="InterPro" id="IPR035906">
    <property type="entry name" value="MetI-like_sf"/>
</dbReference>
<dbReference type="GO" id="GO:0005886">
    <property type="term" value="C:plasma membrane"/>
    <property type="evidence" value="ECO:0007669"/>
    <property type="project" value="UniProtKB-SubCell"/>
</dbReference>
<evidence type="ECO:0000313" key="9">
    <source>
        <dbReference type="Proteomes" id="UP000076021"/>
    </source>
</evidence>
<dbReference type="PANTHER" id="PTHR30177:SF4">
    <property type="entry name" value="OSMOPROTECTANT IMPORT PERMEASE PROTEIN OSMW"/>
    <property type="match status" value="1"/>
</dbReference>
<feature type="transmembrane region" description="Helical" evidence="6">
    <location>
        <begin position="92"/>
        <end position="110"/>
    </location>
</feature>
<dbReference type="Gene3D" id="1.10.3720.10">
    <property type="entry name" value="MetI-like"/>
    <property type="match status" value="1"/>
</dbReference>
<dbReference type="FunFam" id="1.10.3720.10:FF:000001">
    <property type="entry name" value="Glycine betaine ABC transporter, permease"/>
    <property type="match status" value="1"/>
</dbReference>